<protein>
    <submittedName>
        <fullName evidence="7">ACS family major facilitator superfamily permease</fullName>
    </submittedName>
</protein>
<feature type="transmembrane region" description="Helical" evidence="5">
    <location>
        <begin position="347"/>
        <end position="366"/>
    </location>
</feature>
<accession>A0A1N5UT86</accession>
<evidence type="ECO:0000256" key="5">
    <source>
        <dbReference type="SAM" id="Phobius"/>
    </source>
</evidence>
<feature type="domain" description="Major facilitator superfamily (MFS) profile" evidence="6">
    <location>
        <begin position="16"/>
        <end position="409"/>
    </location>
</feature>
<dbReference type="InterPro" id="IPR050382">
    <property type="entry name" value="MFS_Na/Anion_cotransporter"/>
</dbReference>
<feature type="transmembrane region" description="Helical" evidence="5">
    <location>
        <begin position="292"/>
        <end position="313"/>
    </location>
</feature>
<feature type="transmembrane region" description="Helical" evidence="5">
    <location>
        <begin position="174"/>
        <end position="191"/>
    </location>
</feature>
<feature type="transmembrane region" description="Helical" evidence="5">
    <location>
        <begin position="17"/>
        <end position="40"/>
    </location>
</feature>
<evidence type="ECO:0000256" key="1">
    <source>
        <dbReference type="ARBA" id="ARBA00004141"/>
    </source>
</evidence>
<feature type="transmembrane region" description="Helical" evidence="5">
    <location>
        <begin position="55"/>
        <end position="74"/>
    </location>
</feature>
<dbReference type="PROSITE" id="PS50850">
    <property type="entry name" value="MFS"/>
    <property type="match status" value="1"/>
</dbReference>
<dbReference type="GO" id="GO:0016020">
    <property type="term" value="C:membrane"/>
    <property type="evidence" value="ECO:0007669"/>
    <property type="project" value="UniProtKB-SubCell"/>
</dbReference>
<feature type="transmembrane region" description="Helical" evidence="5">
    <location>
        <begin position="86"/>
        <end position="105"/>
    </location>
</feature>
<feature type="transmembrane region" description="Helical" evidence="5">
    <location>
        <begin position="319"/>
        <end position="335"/>
    </location>
</feature>
<dbReference type="InterPro" id="IPR036259">
    <property type="entry name" value="MFS_trans_sf"/>
</dbReference>
<feature type="transmembrane region" description="Helical" evidence="5">
    <location>
        <begin position="258"/>
        <end position="280"/>
    </location>
</feature>
<proteinExistence type="predicted"/>
<evidence type="ECO:0000259" key="6">
    <source>
        <dbReference type="PROSITE" id="PS50850"/>
    </source>
</evidence>
<name>A0A1N5UT86_9ARCH</name>
<dbReference type="EMBL" id="LT671858">
    <property type="protein sequence ID" value="SIM63740.1"/>
    <property type="molecule type" value="Genomic_DNA"/>
</dbReference>
<gene>
    <name evidence="7" type="ORF">CSP5_1101</name>
</gene>
<feature type="transmembrane region" description="Helical" evidence="5">
    <location>
        <begin position="111"/>
        <end position="132"/>
    </location>
</feature>
<feature type="transmembrane region" description="Helical" evidence="5">
    <location>
        <begin position="144"/>
        <end position="168"/>
    </location>
</feature>
<evidence type="ECO:0000313" key="8">
    <source>
        <dbReference type="Proteomes" id="UP000195607"/>
    </source>
</evidence>
<dbReference type="GO" id="GO:0022857">
    <property type="term" value="F:transmembrane transporter activity"/>
    <property type="evidence" value="ECO:0007669"/>
    <property type="project" value="InterPro"/>
</dbReference>
<keyword evidence="3 5" id="KW-1133">Transmembrane helix</keyword>
<dbReference type="PANTHER" id="PTHR11662:SF399">
    <property type="entry name" value="FI19708P1-RELATED"/>
    <property type="match status" value="1"/>
</dbReference>
<evidence type="ECO:0000313" key="7">
    <source>
        <dbReference type="EMBL" id="SIM63740.1"/>
    </source>
</evidence>
<dbReference type="Gene3D" id="1.20.1250.20">
    <property type="entry name" value="MFS general substrate transporter like domains"/>
    <property type="match status" value="2"/>
</dbReference>
<keyword evidence="2 5" id="KW-0812">Transmembrane</keyword>
<evidence type="ECO:0000256" key="3">
    <source>
        <dbReference type="ARBA" id="ARBA00022989"/>
    </source>
</evidence>
<dbReference type="Pfam" id="PF07690">
    <property type="entry name" value="MFS_1"/>
    <property type="match status" value="1"/>
</dbReference>
<dbReference type="GeneID" id="41588360"/>
<dbReference type="InterPro" id="IPR020846">
    <property type="entry name" value="MFS_dom"/>
</dbReference>
<comment type="subcellular location">
    <subcellularLocation>
        <location evidence="1">Membrane</location>
        <topology evidence="1">Multi-pass membrane protein</topology>
    </subcellularLocation>
</comment>
<dbReference type="SUPFAM" id="SSF103473">
    <property type="entry name" value="MFS general substrate transporter"/>
    <property type="match status" value="1"/>
</dbReference>
<evidence type="ECO:0000256" key="4">
    <source>
        <dbReference type="ARBA" id="ARBA00023136"/>
    </source>
</evidence>
<dbReference type="AlphaFoldDB" id="A0A1N5UT86"/>
<dbReference type="InterPro" id="IPR011701">
    <property type="entry name" value="MFS"/>
</dbReference>
<feature type="transmembrane region" description="Helical" evidence="5">
    <location>
        <begin position="386"/>
        <end position="404"/>
    </location>
</feature>
<sequence>MKEDSVGTDDQRSLYRWIMAGIAGLLMTTSFISLTAFGIMSTKMASTFGISSGTLSIYGVDAFSVGLFVAFFLGHGGIFDTKLKTGVLVAQIFLIVPQFLIPVFPNPYVLIALRFFQGLMIMMLALFSIQLAGWFPAGERARSLAFTLGAISLGSAAGGILSGALIALSWQETYYITGIVMVAGALIYFIFARDSESQRDAIIQAKGEHHQSAWKNPMVILMGLIQFPLTWVLFSVGGYLSSYSYHLGYSSSQTSNLIIAWGLSGFVAAFIGAILGDYLAKGKKTNRGILNSRLLIMTSADILMAIGILLMIVIGSFSYYDLLFAAVVNGFLMMFPPNYWALPGNVFPLAIMSAGAFGMGLISNSADAIGPFVTSSLISDLGWDGVFLIMLVLSLIGILLNVYLSRSKLPLPQD</sequence>
<dbReference type="PANTHER" id="PTHR11662">
    <property type="entry name" value="SOLUTE CARRIER FAMILY 17"/>
    <property type="match status" value="1"/>
</dbReference>
<reference evidence="7 8" key="1">
    <citation type="submission" date="2016-04" db="EMBL/GenBank/DDBJ databases">
        <authorList>
            <person name="Evans L.H."/>
            <person name="Alamgir A."/>
            <person name="Owens N."/>
            <person name="Weber N.D."/>
            <person name="Virtaneva K."/>
            <person name="Barbian K."/>
            <person name="Babar A."/>
            <person name="Rosenke K."/>
        </authorList>
    </citation>
    <scope>NUCLEOTIDE SEQUENCE [LARGE SCALE GENOMIC DNA]</scope>
    <source>
        <strain evidence="8">S5(T) (JCM 30642 \VKM B-2941)</strain>
    </source>
</reference>
<keyword evidence="4 5" id="KW-0472">Membrane</keyword>
<dbReference type="Proteomes" id="UP000195607">
    <property type="component" value="Chromosome I"/>
</dbReference>
<dbReference type="RefSeq" id="WP_148689804.1">
    <property type="nucleotide sequence ID" value="NZ_LT671858.1"/>
</dbReference>
<evidence type="ECO:0000256" key="2">
    <source>
        <dbReference type="ARBA" id="ARBA00022692"/>
    </source>
</evidence>
<organism evidence="7 8">
    <name type="scientific">Cuniculiplasma divulgatum</name>
    <dbReference type="NCBI Taxonomy" id="1673428"/>
    <lineage>
        <taxon>Archaea</taxon>
        <taxon>Methanobacteriati</taxon>
        <taxon>Thermoplasmatota</taxon>
        <taxon>Thermoplasmata</taxon>
        <taxon>Thermoplasmatales</taxon>
        <taxon>Cuniculiplasmataceae</taxon>
        <taxon>Cuniculiplasma</taxon>
    </lineage>
</organism>
<feature type="transmembrane region" description="Helical" evidence="5">
    <location>
        <begin position="219"/>
        <end position="238"/>
    </location>
</feature>